<name>A0A0J6IIX5_COCPO</name>
<reference evidence="3" key="2">
    <citation type="journal article" date="2009" name="Genome Res.">
        <title>Comparative genomic analyses of the human fungal pathogens Coccidioides and their relatives.</title>
        <authorList>
            <person name="Sharpton T.J."/>
            <person name="Stajich J.E."/>
            <person name="Rounsley S.D."/>
            <person name="Gardner M.J."/>
            <person name="Wortman J.R."/>
            <person name="Jordar V.S."/>
            <person name="Maiti R."/>
            <person name="Kodira C.D."/>
            <person name="Neafsey D.E."/>
            <person name="Zeng Q."/>
            <person name="Hung C.-Y."/>
            <person name="McMahan C."/>
            <person name="Muszewska A."/>
            <person name="Grynberg M."/>
            <person name="Mandel M.A."/>
            <person name="Kellner E.M."/>
            <person name="Barker B.M."/>
            <person name="Galgiani J.N."/>
            <person name="Orbach M.J."/>
            <person name="Kirkland T.N."/>
            <person name="Cole G.T."/>
            <person name="Henn M.R."/>
            <person name="Birren B.W."/>
            <person name="Taylor J.W."/>
        </authorList>
    </citation>
    <scope>NUCLEOTIDE SEQUENCE [LARGE SCALE GENOMIC DNA]</scope>
    <source>
        <strain evidence="3">RMSCC 3488</strain>
    </source>
</reference>
<feature type="region of interest" description="Disordered" evidence="1">
    <location>
        <begin position="74"/>
        <end position="138"/>
    </location>
</feature>
<evidence type="ECO:0000256" key="1">
    <source>
        <dbReference type="SAM" id="MobiDB-lite"/>
    </source>
</evidence>
<proteinExistence type="predicted"/>
<sequence>MADVDEYVLYQYWNCIYNGDRPTPHRSQNFDQGLDGDTLVGDANTPFKKQRRLAGPRYTLPRLDRYMRRDTSLDIHGNSSVSSATLCGDGDDAEPRRRAKLSESDIESGGPFNSGDQDVNARPGRASTGARILDDTSNSSVPENYLNHTIVPQGAQENSLSASASLTEGHSLEALIGAKCQEEEPKSWAAAVELPSGYWADAELELLFRLSTRGLESLVPSTWRLDFPMFPRSLFCECGTKDSFIGSMKGREFRAIKALKSVLSIGPRAVRDRQLCHLRPELAVKRILDSYIRWALGDADILHRWCLIPLYTVYALREKQSVSSGVKCTIRNLISMTNRYRTTQRLKQDAQARANIINSHNQGYEKYGFPVLTGFLICGSIVAIITLDSDPTARPVLDPETSARFIAKLDFSEPGQDVWNSLAIAISVVWMRNRMLQLGSKILNPERLCLDPNCGCSGKIS</sequence>
<accession>A0A0J6IIX5</accession>
<reference evidence="3" key="3">
    <citation type="journal article" date="2010" name="Genome Res.">
        <title>Population genomic sequencing of Coccidioides fungi reveals recent hybridization and transposon control.</title>
        <authorList>
            <person name="Neafsey D.E."/>
            <person name="Barker B.M."/>
            <person name="Sharpton T.J."/>
            <person name="Stajich J.E."/>
            <person name="Park D.J."/>
            <person name="Whiston E."/>
            <person name="Hung C.-Y."/>
            <person name="McMahan C."/>
            <person name="White J."/>
            <person name="Sykes S."/>
            <person name="Heiman D."/>
            <person name="Young S."/>
            <person name="Zeng Q."/>
            <person name="Abouelleil A."/>
            <person name="Aftuck L."/>
            <person name="Bessette D."/>
            <person name="Brown A."/>
            <person name="FitzGerald M."/>
            <person name="Lui A."/>
            <person name="Macdonald J.P."/>
            <person name="Priest M."/>
            <person name="Orbach M.J."/>
            <person name="Galgiani J.N."/>
            <person name="Kirkland T.N."/>
            <person name="Cole G.T."/>
            <person name="Birren B.W."/>
            <person name="Henn M.R."/>
            <person name="Taylor J.W."/>
            <person name="Rounsley S.D."/>
        </authorList>
    </citation>
    <scope>NUCLEOTIDE SEQUENCE [LARGE SCALE GENOMIC DNA]</scope>
    <source>
        <strain evidence="3">RMSCC 3488</strain>
    </source>
</reference>
<dbReference type="Proteomes" id="UP000054567">
    <property type="component" value="Unassembled WGS sequence"/>
</dbReference>
<reference evidence="2 3" key="1">
    <citation type="submission" date="2007-06" db="EMBL/GenBank/DDBJ databases">
        <title>The Genome Sequence of Coccidioides posadasii RMSCC_3488.</title>
        <authorList>
            <consortium name="Coccidioides Genome Resources Consortium"/>
            <consortium name="The Broad Institute Genome Sequencing Platform"/>
            <person name="Henn M.R."/>
            <person name="Sykes S."/>
            <person name="Young S."/>
            <person name="Jaffe D."/>
            <person name="Berlin A."/>
            <person name="Alvarez P."/>
            <person name="Butler J."/>
            <person name="Gnerre S."/>
            <person name="Grabherr M."/>
            <person name="Mauceli E."/>
            <person name="Brockman W."/>
            <person name="Kodira C."/>
            <person name="Alvarado L."/>
            <person name="Zeng Q."/>
            <person name="Crawford M."/>
            <person name="Antoine C."/>
            <person name="Devon K."/>
            <person name="Galgiani J."/>
            <person name="Orsborn K."/>
            <person name="Lewis M.L."/>
            <person name="Nusbaum C."/>
            <person name="Galagan J."/>
            <person name="Birren B."/>
        </authorList>
    </citation>
    <scope>NUCLEOTIDE SEQUENCE [LARGE SCALE GENOMIC DNA]</scope>
    <source>
        <strain evidence="2 3">RMSCC 3488</strain>
    </source>
</reference>
<organism evidence="2 3">
    <name type="scientific">Coccidioides posadasii RMSCC 3488</name>
    <dbReference type="NCBI Taxonomy" id="454284"/>
    <lineage>
        <taxon>Eukaryota</taxon>
        <taxon>Fungi</taxon>
        <taxon>Dikarya</taxon>
        <taxon>Ascomycota</taxon>
        <taxon>Pezizomycotina</taxon>
        <taxon>Eurotiomycetes</taxon>
        <taxon>Eurotiomycetidae</taxon>
        <taxon>Onygenales</taxon>
        <taxon>Onygenaceae</taxon>
        <taxon>Coccidioides</taxon>
    </lineage>
</organism>
<evidence type="ECO:0000313" key="2">
    <source>
        <dbReference type="EMBL" id="KMM71832.1"/>
    </source>
</evidence>
<protein>
    <submittedName>
        <fullName evidence="2">Uncharacterized protein</fullName>
    </submittedName>
</protein>
<gene>
    <name evidence="2" type="ORF">CPAG_08133</name>
</gene>
<dbReference type="EMBL" id="DS268113">
    <property type="protein sequence ID" value="KMM71832.1"/>
    <property type="molecule type" value="Genomic_DNA"/>
</dbReference>
<dbReference type="OrthoDB" id="5286775at2759"/>
<dbReference type="VEuPathDB" id="FungiDB:CPAG_08133"/>
<dbReference type="AlphaFoldDB" id="A0A0J6IIX5"/>
<evidence type="ECO:0000313" key="3">
    <source>
        <dbReference type="Proteomes" id="UP000054567"/>
    </source>
</evidence>
<feature type="compositionally biased region" description="Basic and acidic residues" evidence="1">
    <location>
        <begin position="93"/>
        <end position="103"/>
    </location>
</feature>